<evidence type="ECO:0000313" key="9">
    <source>
        <dbReference type="EMBL" id="MBB4966531.1"/>
    </source>
</evidence>
<proteinExistence type="predicted"/>
<dbReference type="InterPro" id="IPR010290">
    <property type="entry name" value="TM_effector"/>
</dbReference>
<name>A0A7W7T4R8_9PSEU</name>
<feature type="transmembrane region" description="Helical" evidence="7">
    <location>
        <begin position="295"/>
        <end position="315"/>
    </location>
</feature>
<evidence type="ECO:0000256" key="3">
    <source>
        <dbReference type="ARBA" id="ARBA00022475"/>
    </source>
</evidence>
<evidence type="ECO:0000259" key="8">
    <source>
        <dbReference type="PROSITE" id="PS50850"/>
    </source>
</evidence>
<feature type="transmembrane region" description="Helical" evidence="7">
    <location>
        <begin position="38"/>
        <end position="60"/>
    </location>
</feature>
<dbReference type="GO" id="GO:0005886">
    <property type="term" value="C:plasma membrane"/>
    <property type="evidence" value="ECO:0007669"/>
    <property type="project" value="UniProtKB-SubCell"/>
</dbReference>
<dbReference type="GO" id="GO:0022857">
    <property type="term" value="F:transmembrane transporter activity"/>
    <property type="evidence" value="ECO:0007669"/>
    <property type="project" value="InterPro"/>
</dbReference>
<evidence type="ECO:0000313" key="10">
    <source>
        <dbReference type="Proteomes" id="UP000542674"/>
    </source>
</evidence>
<feature type="transmembrane region" description="Helical" evidence="7">
    <location>
        <begin position="335"/>
        <end position="358"/>
    </location>
</feature>
<accession>A0A7W7T4R8</accession>
<feature type="transmembrane region" description="Helical" evidence="7">
    <location>
        <begin position="134"/>
        <end position="151"/>
    </location>
</feature>
<feature type="domain" description="Major facilitator superfamily (MFS) profile" evidence="8">
    <location>
        <begin position="1"/>
        <end position="387"/>
    </location>
</feature>
<protein>
    <submittedName>
        <fullName evidence="9">MFS family permease</fullName>
    </submittedName>
</protein>
<dbReference type="Pfam" id="PF05977">
    <property type="entry name" value="MFS_3"/>
    <property type="match status" value="1"/>
</dbReference>
<keyword evidence="3" id="KW-1003">Cell membrane</keyword>
<gene>
    <name evidence="9" type="ORF">F4559_003890</name>
</gene>
<evidence type="ECO:0000256" key="5">
    <source>
        <dbReference type="ARBA" id="ARBA00022989"/>
    </source>
</evidence>
<dbReference type="InterPro" id="IPR036259">
    <property type="entry name" value="MFS_trans_sf"/>
</dbReference>
<dbReference type="PROSITE" id="PS50850">
    <property type="entry name" value="MFS"/>
    <property type="match status" value="1"/>
</dbReference>
<feature type="transmembrane region" description="Helical" evidence="7">
    <location>
        <begin position="364"/>
        <end position="381"/>
    </location>
</feature>
<keyword evidence="4 7" id="KW-0812">Transmembrane</keyword>
<dbReference type="CDD" id="cd06173">
    <property type="entry name" value="MFS_MefA_like"/>
    <property type="match status" value="1"/>
</dbReference>
<evidence type="ECO:0000256" key="7">
    <source>
        <dbReference type="SAM" id="Phobius"/>
    </source>
</evidence>
<reference evidence="9 10" key="1">
    <citation type="submission" date="2020-08" db="EMBL/GenBank/DDBJ databases">
        <title>Sequencing the genomes of 1000 actinobacteria strains.</title>
        <authorList>
            <person name="Klenk H.-P."/>
        </authorList>
    </citation>
    <scope>NUCLEOTIDE SEQUENCE [LARGE SCALE GENOMIC DNA]</scope>
    <source>
        <strain evidence="9 10">DSM 45084</strain>
    </source>
</reference>
<feature type="transmembrane region" description="Helical" evidence="7">
    <location>
        <begin position="95"/>
        <end position="114"/>
    </location>
</feature>
<comment type="subcellular location">
    <subcellularLocation>
        <location evidence="1">Cell membrane</location>
        <topology evidence="1">Multi-pass membrane protein</topology>
    </subcellularLocation>
</comment>
<feature type="transmembrane region" description="Helical" evidence="7">
    <location>
        <begin position="67"/>
        <end position="89"/>
    </location>
</feature>
<sequence length="399" mass="41287">MDFRLWQVGTVLSAIGDEVTVVAFPLLVLFLTGSPAQAGLVAAVAAVPPLVLAVPIGVLADRASRRMLMVCGTVVGAVSVTSLPVAFGLDVLTLPQLYVVAFVSSAAATVYRIADTAALPRIVPPEVAAARSEVVWGVAALVGPPLAGLLFETAGPASPFLVDAVSFVAIMVCVLAIRTRLGADRPYPEVSWPRDLTTGARIAWGRPLLRTLTVLTSVGDFLFAGIGLLLIVLVRERGASTFETGTVFTAAALGAILGSLLAGRIEDRIGLRAAVSVKHWLTAALFPLLLLDLPVWVTGLAWGVVALQISILNVIQNRYLMGVVPNGSLGRVEGFLTFVEQGGLPLGYAATGLLLGWVGSRGTLFGYEAVLVVLAGAASLLTSGKGVDSDPGGNVRAPL</sequence>
<feature type="transmembrane region" description="Helical" evidence="7">
    <location>
        <begin position="245"/>
        <end position="262"/>
    </location>
</feature>
<dbReference type="RefSeq" id="WP_184670583.1">
    <property type="nucleotide sequence ID" value="NZ_BAABAI010000024.1"/>
</dbReference>
<dbReference type="EMBL" id="JACHJS010000001">
    <property type="protein sequence ID" value="MBB4966531.1"/>
    <property type="molecule type" value="Genomic_DNA"/>
</dbReference>
<dbReference type="PANTHER" id="PTHR23513">
    <property type="entry name" value="INTEGRAL MEMBRANE EFFLUX PROTEIN-RELATED"/>
    <property type="match status" value="1"/>
</dbReference>
<comment type="caution">
    <text evidence="9">The sequence shown here is derived from an EMBL/GenBank/DDBJ whole genome shotgun (WGS) entry which is preliminary data.</text>
</comment>
<keyword evidence="2" id="KW-0813">Transport</keyword>
<evidence type="ECO:0000256" key="1">
    <source>
        <dbReference type="ARBA" id="ARBA00004651"/>
    </source>
</evidence>
<feature type="transmembrane region" description="Helical" evidence="7">
    <location>
        <begin position="12"/>
        <end position="32"/>
    </location>
</feature>
<dbReference type="SUPFAM" id="SSF103473">
    <property type="entry name" value="MFS general substrate transporter"/>
    <property type="match status" value="1"/>
</dbReference>
<evidence type="ECO:0000256" key="6">
    <source>
        <dbReference type="ARBA" id="ARBA00023136"/>
    </source>
</evidence>
<evidence type="ECO:0000256" key="4">
    <source>
        <dbReference type="ARBA" id="ARBA00022692"/>
    </source>
</evidence>
<dbReference type="PANTHER" id="PTHR23513:SF6">
    <property type="entry name" value="MAJOR FACILITATOR SUPERFAMILY ASSOCIATED DOMAIN-CONTAINING PROTEIN"/>
    <property type="match status" value="1"/>
</dbReference>
<keyword evidence="6 7" id="KW-0472">Membrane</keyword>
<evidence type="ECO:0000256" key="2">
    <source>
        <dbReference type="ARBA" id="ARBA00022448"/>
    </source>
</evidence>
<keyword evidence="5 7" id="KW-1133">Transmembrane helix</keyword>
<dbReference type="Proteomes" id="UP000542674">
    <property type="component" value="Unassembled WGS sequence"/>
</dbReference>
<dbReference type="AlphaFoldDB" id="A0A7W7T4R8"/>
<feature type="transmembrane region" description="Helical" evidence="7">
    <location>
        <begin position="211"/>
        <end position="233"/>
    </location>
</feature>
<keyword evidence="10" id="KW-1185">Reference proteome</keyword>
<dbReference type="InterPro" id="IPR020846">
    <property type="entry name" value="MFS_dom"/>
</dbReference>
<organism evidence="9 10">
    <name type="scientific">Saccharothrix violaceirubra</name>
    <dbReference type="NCBI Taxonomy" id="413306"/>
    <lineage>
        <taxon>Bacteria</taxon>
        <taxon>Bacillati</taxon>
        <taxon>Actinomycetota</taxon>
        <taxon>Actinomycetes</taxon>
        <taxon>Pseudonocardiales</taxon>
        <taxon>Pseudonocardiaceae</taxon>
        <taxon>Saccharothrix</taxon>
    </lineage>
</organism>
<feature type="transmembrane region" description="Helical" evidence="7">
    <location>
        <begin position="157"/>
        <end position="177"/>
    </location>
</feature>
<dbReference type="Gene3D" id="1.20.1250.20">
    <property type="entry name" value="MFS general substrate transporter like domains"/>
    <property type="match status" value="1"/>
</dbReference>